<accession>A0A448WZY5</accession>
<evidence type="ECO:0000313" key="2">
    <source>
        <dbReference type="EMBL" id="VEL24452.1"/>
    </source>
</evidence>
<organism evidence="2 3">
    <name type="scientific">Protopolystoma xenopodis</name>
    <dbReference type="NCBI Taxonomy" id="117903"/>
    <lineage>
        <taxon>Eukaryota</taxon>
        <taxon>Metazoa</taxon>
        <taxon>Spiralia</taxon>
        <taxon>Lophotrochozoa</taxon>
        <taxon>Platyhelminthes</taxon>
        <taxon>Monogenea</taxon>
        <taxon>Polyopisthocotylea</taxon>
        <taxon>Polystomatidea</taxon>
        <taxon>Polystomatidae</taxon>
        <taxon>Protopolystoma</taxon>
    </lineage>
</organism>
<dbReference type="AlphaFoldDB" id="A0A448WZY5"/>
<comment type="caution">
    <text evidence="2">The sequence shown here is derived from an EMBL/GenBank/DDBJ whole genome shotgun (WGS) entry which is preliminary data.</text>
</comment>
<dbReference type="Proteomes" id="UP000784294">
    <property type="component" value="Unassembled WGS sequence"/>
</dbReference>
<reference evidence="2" key="1">
    <citation type="submission" date="2018-11" db="EMBL/GenBank/DDBJ databases">
        <authorList>
            <consortium name="Pathogen Informatics"/>
        </authorList>
    </citation>
    <scope>NUCLEOTIDE SEQUENCE</scope>
</reference>
<feature type="compositionally biased region" description="Basic and acidic residues" evidence="1">
    <location>
        <begin position="69"/>
        <end position="80"/>
    </location>
</feature>
<name>A0A448WZY5_9PLAT</name>
<proteinExistence type="predicted"/>
<sequence length="108" mass="12449">MIRTSGTSHRLNTRLIGRQQKKELHMGMRKITEAVNIPGEKNLMNRRLEEGRVSDKFAYCLSKLEENKNGARPVDRRRLDQGSIAKRRKRDRVKGTGGKGFSAIKRCR</sequence>
<dbReference type="EMBL" id="CAAALY010067805">
    <property type="protein sequence ID" value="VEL24452.1"/>
    <property type="molecule type" value="Genomic_DNA"/>
</dbReference>
<evidence type="ECO:0000313" key="3">
    <source>
        <dbReference type="Proteomes" id="UP000784294"/>
    </source>
</evidence>
<gene>
    <name evidence="2" type="ORF">PXEA_LOCUS17892</name>
</gene>
<protein>
    <submittedName>
        <fullName evidence="2">Uncharacterized protein</fullName>
    </submittedName>
</protein>
<keyword evidence="3" id="KW-1185">Reference proteome</keyword>
<feature type="region of interest" description="Disordered" evidence="1">
    <location>
        <begin position="69"/>
        <end position="108"/>
    </location>
</feature>
<evidence type="ECO:0000256" key="1">
    <source>
        <dbReference type="SAM" id="MobiDB-lite"/>
    </source>
</evidence>